<feature type="domain" description="UBA" evidence="8">
    <location>
        <begin position="428"/>
        <end position="470"/>
    </location>
</feature>
<evidence type="ECO:0000256" key="1">
    <source>
        <dbReference type="ARBA" id="ARBA00022679"/>
    </source>
</evidence>
<dbReference type="InterPro" id="IPR015940">
    <property type="entry name" value="UBA"/>
</dbReference>
<dbReference type="PROSITE" id="PS50011">
    <property type="entry name" value="PROTEIN_KINASE_DOM"/>
    <property type="match status" value="1"/>
</dbReference>
<keyword evidence="3" id="KW-0418">Kinase</keyword>
<dbReference type="Gene3D" id="1.10.8.10">
    <property type="entry name" value="DNA helicase RuvA subunit, C-terminal domain"/>
    <property type="match status" value="1"/>
</dbReference>
<evidence type="ECO:0000313" key="10">
    <source>
        <dbReference type="Proteomes" id="UP001515480"/>
    </source>
</evidence>
<feature type="domain" description="Protein kinase" evidence="7">
    <location>
        <begin position="17"/>
        <end position="286"/>
    </location>
</feature>
<dbReference type="SMART" id="SM00220">
    <property type="entry name" value="S_TKc"/>
    <property type="match status" value="1"/>
</dbReference>
<proteinExistence type="predicted"/>
<feature type="compositionally biased region" description="Basic and acidic residues" evidence="6">
    <location>
        <begin position="383"/>
        <end position="394"/>
    </location>
</feature>
<dbReference type="InterPro" id="IPR011009">
    <property type="entry name" value="Kinase-like_dom_sf"/>
</dbReference>
<feature type="binding site" evidence="5">
    <location>
        <position position="48"/>
    </location>
    <ligand>
        <name>ATP</name>
        <dbReference type="ChEBI" id="CHEBI:30616"/>
    </ligand>
</feature>
<name>A0AB34JLA4_PRYPA</name>
<evidence type="ECO:0000259" key="7">
    <source>
        <dbReference type="PROSITE" id="PS50011"/>
    </source>
</evidence>
<accession>A0AB34JLA4</accession>
<dbReference type="AlphaFoldDB" id="A0AB34JLA4"/>
<feature type="compositionally biased region" description="Low complexity" evidence="6">
    <location>
        <begin position="337"/>
        <end position="349"/>
    </location>
</feature>
<dbReference type="Proteomes" id="UP001515480">
    <property type="component" value="Unassembled WGS sequence"/>
</dbReference>
<keyword evidence="10" id="KW-1185">Reference proteome</keyword>
<evidence type="ECO:0000313" key="9">
    <source>
        <dbReference type="EMBL" id="KAL1521424.1"/>
    </source>
</evidence>
<evidence type="ECO:0000259" key="8">
    <source>
        <dbReference type="PROSITE" id="PS50030"/>
    </source>
</evidence>
<dbReference type="Gene3D" id="1.10.510.10">
    <property type="entry name" value="Transferase(Phosphotransferase) domain 1"/>
    <property type="match status" value="1"/>
</dbReference>
<dbReference type="InterPro" id="IPR000719">
    <property type="entry name" value="Prot_kinase_dom"/>
</dbReference>
<dbReference type="SUPFAM" id="SSF56112">
    <property type="entry name" value="Protein kinase-like (PK-like)"/>
    <property type="match status" value="1"/>
</dbReference>
<feature type="region of interest" description="Disordered" evidence="6">
    <location>
        <begin position="337"/>
        <end position="411"/>
    </location>
</feature>
<evidence type="ECO:0000256" key="2">
    <source>
        <dbReference type="ARBA" id="ARBA00022741"/>
    </source>
</evidence>
<protein>
    <recommendedName>
        <fullName evidence="11">Protein kinase domain-containing protein</fullName>
    </recommendedName>
</protein>
<keyword evidence="1" id="KW-0808">Transferase</keyword>
<dbReference type="GO" id="GO:0005524">
    <property type="term" value="F:ATP binding"/>
    <property type="evidence" value="ECO:0007669"/>
    <property type="project" value="UniProtKB-UniRule"/>
</dbReference>
<sequence>MEDLPDTPFEIDPATLTLDELVLGRGAWGVVRAGTLTRAGRPLPVAVKQLLDLSAHEERAQLRKEIRVLALASHRCTHVCQLLGTSVKDGRLCVVMPRYACSLAEELLRRPGRTLPEARGVALGLQMCRALVQLHAVPIVVQDLKPSNLLLDEHGGLVVADFGISTCLGNHSKYMPSQIKGTTNYMAPEAFDPEEFGGVGPPADIWSAGCCLLEMLDGKAPWEGERHQVVARKVCDKRMTPPLPPSLSKPIATLLAGSFQYLPSDRLTAAECVARLETIAAAHPLPQRTPLSKLIEAHARDVAARLALIAAPLRSAMTPAATPAAAPAATPAATPAAAPAATPAATPAASPSPPAPPAAFSRPATAEGGEASRRRRQTLKAAISEREAWLERRHSQQAADKTRRPAPSDPVVVEAAAVSSAPAGGEATADDSCIDIQPLVAMGFDQSECWAAFLQAGGDVRRAAALLCDR</sequence>
<dbReference type="Gene3D" id="3.30.200.20">
    <property type="entry name" value="Phosphorylase Kinase, domain 1"/>
    <property type="match status" value="1"/>
</dbReference>
<dbReference type="CDD" id="cd14014">
    <property type="entry name" value="STKc_PknB_like"/>
    <property type="match status" value="1"/>
</dbReference>
<reference evidence="9 10" key="1">
    <citation type="journal article" date="2024" name="Science">
        <title>Giant polyketide synthase enzymes in the biosynthesis of giant marine polyether toxins.</title>
        <authorList>
            <person name="Fallon T.R."/>
            <person name="Shende V.V."/>
            <person name="Wierzbicki I.H."/>
            <person name="Pendleton A.L."/>
            <person name="Watervoot N.F."/>
            <person name="Auber R.P."/>
            <person name="Gonzalez D.J."/>
            <person name="Wisecaver J.H."/>
            <person name="Moore B.S."/>
        </authorList>
    </citation>
    <scope>NUCLEOTIDE SEQUENCE [LARGE SCALE GENOMIC DNA]</scope>
    <source>
        <strain evidence="9 10">12B1</strain>
    </source>
</reference>
<dbReference type="InterPro" id="IPR017441">
    <property type="entry name" value="Protein_kinase_ATP_BS"/>
</dbReference>
<dbReference type="PROSITE" id="PS50030">
    <property type="entry name" value="UBA"/>
    <property type="match status" value="1"/>
</dbReference>
<dbReference type="GO" id="GO:0004672">
    <property type="term" value="F:protein kinase activity"/>
    <property type="evidence" value="ECO:0007669"/>
    <property type="project" value="InterPro"/>
</dbReference>
<evidence type="ECO:0000256" key="6">
    <source>
        <dbReference type="SAM" id="MobiDB-lite"/>
    </source>
</evidence>
<dbReference type="PANTHER" id="PTHR48016">
    <property type="entry name" value="MAP KINASE KINASE KINASE SSK2-RELATED-RELATED"/>
    <property type="match status" value="1"/>
</dbReference>
<evidence type="ECO:0000256" key="5">
    <source>
        <dbReference type="PROSITE-ProRule" id="PRU10141"/>
    </source>
</evidence>
<dbReference type="InterPro" id="IPR050538">
    <property type="entry name" value="MAP_kinase_kinase_kinase"/>
</dbReference>
<dbReference type="PANTHER" id="PTHR48016:SF56">
    <property type="entry name" value="MAPKK KINASE"/>
    <property type="match status" value="1"/>
</dbReference>
<organism evidence="9 10">
    <name type="scientific">Prymnesium parvum</name>
    <name type="common">Toxic golden alga</name>
    <dbReference type="NCBI Taxonomy" id="97485"/>
    <lineage>
        <taxon>Eukaryota</taxon>
        <taxon>Haptista</taxon>
        <taxon>Haptophyta</taxon>
        <taxon>Prymnesiophyceae</taxon>
        <taxon>Prymnesiales</taxon>
        <taxon>Prymnesiaceae</taxon>
        <taxon>Prymnesium</taxon>
    </lineage>
</organism>
<evidence type="ECO:0000256" key="4">
    <source>
        <dbReference type="ARBA" id="ARBA00022840"/>
    </source>
</evidence>
<dbReference type="CDD" id="cd14270">
    <property type="entry name" value="UBA"/>
    <property type="match status" value="1"/>
</dbReference>
<gene>
    <name evidence="9" type="ORF">AB1Y20_021088</name>
</gene>
<dbReference type="SUPFAM" id="SSF46934">
    <property type="entry name" value="UBA-like"/>
    <property type="match status" value="1"/>
</dbReference>
<keyword evidence="4 5" id="KW-0067">ATP-binding</keyword>
<dbReference type="Pfam" id="PF00069">
    <property type="entry name" value="Pkinase"/>
    <property type="match status" value="1"/>
</dbReference>
<dbReference type="InterPro" id="IPR009060">
    <property type="entry name" value="UBA-like_sf"/>
</dbReference>
<evidence type="ECO:0008006" key="11">
    <source>
        <dbReference type="Google" id="ProtNLM"/>
    </source>
</evidence>
<dbReference type="PROSITE" id="PS00107">
    <property type="entry name" value="PROTEIN_KINASE_ATP"/>
    <property type="match status" value="1"/>
</dbReference>
<dbReference type="EMBL" id="JBGBPQ010000007">
    <property type="protein sequence ID" value="KAL1521424.1"/>
    <property type="molecule type" value="Genomic_DNA"/>
</dbReference>
<keyword evidence="2 5" id="KW-0547">Nucleotide-binding</keyword>
<comment type="caution">
    <text evidence="9">The sequence shown here is derived from an EMBL/GenBank/DDBJ whole genome shotgun (WGS) entry which is preliminary data.</text>
</comment>
<evidence type="ECO:0000256" key="3">
    <source>
        <dbReference type="ARBA" id="ARBA00022777"/>
    </source>
</evidence>